<organism evidence="1 2">
    <name type="scientific">Baekduia soli</name>
    <dbReference type="NCBI Taxonomy" id="496014"/>
    <lineage>
        <taxon>Bacteria</taxon>
        <taxon>Bacillati</taxon>
        <taxon>Actinomycetota</taxon>
        <taxon>Thermoleophilia</taxon>
        <taxon>Solirubrobacterales</taxon>
        <taxon>Baekduiaceae</taxon>
        <taxon>Baekduia</taxon>
    </lineage>
</organism>
<reference evidence="1 2" key="1">
    <citation type="journal article" date="2018" name="J. Microbiol.">
        <title>Baekduia soli gen. nov., sp. nov., a novel bacterium isolated from the soil of Baekdu Mountain and proposal of a novel family name, Baekduiaceae fam. nov.</title>
        <authorList>
            <person name="An D.S."/>
            <person name="Siddiqi M.Z."/>
            <person name="Kim K.H."/>
            <person name="Yu H.S."/>
            <person name="Im W.T."/>
        </authorList>
    </citation>
    <scope>NUCLEOTIDE SEQUENCE [LARGE SCALE GENOMIC DNA]</scope>
    <source>
        <strain evidence="1 2">BR7-21</strain>
    </source>
</reference>
<evidence type="ECO:0008006" key="3">
    <source>
        <dbReference type="Google" id="ProtNLM"/>
    </source>
</evidence>
<dbReference type="RefSeq" id="WP_146918870.1">
    <property type="nucleotide sequence ID" value="NZ_CP042430.1"/>
</dbReference>
<dbReference type="Proteomes" id="UP000321805">
    <property type="component" value="Chromosome"/>
</dbReference>
<gene>
    <name evidence="1" type="ORF">FSW04_10165</name>
</gene>
<dbReference type="SUPFAM" id="SSF54909">
    <property type="entry name" value="Dimeric alpha+beta barrel"/>
    <property type="match status" value="1"/>
</dbReference>
<evidence type="ECO:0000313" key="2">
    <source>
        <dbReference type="Proteomes" id="UP000321805"/>
    </source>
</evidence>
<sequence>MHAVIVDVSIKDADEARSELRERTVPGVAQAPGFVAGFWIQRGEGHGHSVVVFESEEAANSMAGIVRSVAPKAVTIESVGVGEVVAHA</sequence>
<dbReference type="OrthoDB" id="3383875at2"/>
<keyword evidence="2" id="KW-1185">Reference proteome</keyword>
<proteinExistence type="predicted"/>
<dbReference type="EMBL" id="CP042430">
    <property type="protein sequence ID" value="QEC47897.1"/>
    <property type="molecule type" value="Genomic_DNA"/>
</dbReference>
<accession>A0A5B8U4K2</accession>
<protein>
    <recommendedName>
        <fullName evidence="3">ABM domain-containing protein</fullName>
    </recommendedName>
</protein>
<dbReference type="InterPro" id="IPR011008">
    <property type="entry name" value="Dimeric_a/b-barrel"/>
</dbReference>
<dbReference type="AlphaFoldDB" id="A0A5B8U4K2"/>
<name>A0A5B8U4K2_9ACTN</name>
<dbReference type="KEGG" id="bsol:FSW04_10165"/>
<evidence type="ECO:0000313" key="1">
    <source>
        <dbReference type="EMBL" id="QEC47897.1"/>
    </source>
</evidence>